<dbReference type="GO" id="GO:0006508">
    <property type="term" value="P:proteolysis"/>
    <property type="evidence" value="ECO:0007669"/>
    <property type="project" value="UniProtKB-KW"/>
</dbReference>
<dbReference type="InterPro" id="IPR003653">
    <property type="entry name" value="Peptidase_C48_C"/>
</dbReference>
<evidence type="ECO:0000313" key="7">
    <source>
        <dbReference type="EMBL" id="KAF3431287.1"/>
    </source>
</evidence>
<dbReference type="SUPFAM" id="SSF54001">
    <property type="entry name" value="Cysteine proteinases"/>
    <property type="match status" value="1"/>
</dbReference>
<evidence type="ECO:0000256" key="4">
    <source>
        <dbReference type="ARBA" id="ARBA00022807"/>
    </source>
</evidence>
<comment type="similarity">
    <text evidence="1">Belongs to the peptidase C48 family.</text>
</comment>
<dbReference type="GO" id="GO:0016926">
    <property type="term" value="P:protein desumoylation"/>
    <property type="evidence" value="ECO:0007669"/>
    <property type="project" value="UniProtKB-ARBA"/>
</dbReference>
<name>A0A8K0DU72_9ROSA</name>
<dbReference type="AlphaFoldDB" id="A0A8K0DU72"/>
<dbReference type="OrthoDB" id="442460at2759"/>
<gene>
    <name evidence="7" type="ORF">FNV43_RR26017</name>
</gene>
<dbReference type="PANTHER" id="PTHR46915:SF2">
    <property type="entry name" value="UBIQUITIN-LIKE PROTEASE 4"/>
    <property type="match status" value="1"/>
</dbReference>
<evidence type="ECO:0000259" key="6">
    <source>
        <dbReference type="Pfam" id="PF02902"/>
    </source>
</evidence>
<evidence type="ECO:0000256" key="3">
    <source>
        <dbReference type="ARBA" id="ARBA00022801"/>
    </source>
</evidence>
<protein>
    <recommendedName>
        <fullName evidence="6">Ubiquitin-like protease family profile domain-containing protein</fullName>
    </recommendedName>
</protein>
<dbReference type="EMBL" id="VOIH02000012">
    <property type="protein sequence ID" value="KAF3431287.1"/>
    <property type="molecule type" value="Genomic_DNA"/>
</dbReference>
<keyword evidence="4" id="KW-0788">Thiol protease</keyword>
<evidence type="ECO:0000256" key="2">
    <source>
        <dbReference type="ARBA" id="ARBA00022670"/>
    </source>
</evidence>
<feature type="domain" description="Ubiquitin-like protease family profile" evidence="6">
    <location>
        <begin position="285"/>
        <end position="344"/>
    </location>
</feature>
<keyword evidence="3" id="KW-0378">Hydrolase</keyword>
<sequence length="412" mass="47521">MHGRRETQEGKLDIDYDSLLAGKDEEPPSILIVKSNTAETRKDSAMAADHQHFEMEYIELRDHELDDRIKRHKQNIEGMSHKLPDKGEKLRLRLKQMEDEKERRRKLRRVETVCLEKDSGTIKPFDKELSLLGSCNLRKLKQWRVLTEGRQKSQSSGRHIPFKSPGNLPRNGDKCVLSCTDKKGRVSSILSRPIRETSSNFFARKKDASQVGNSVALRPRKAHTIDLEDEEEPQVIETTQWMEKLAKCRKDAKIYYPSRDDPEAVEISYSDIDCLAPQGYLTSTIMNFYISLHWSLVIICVPDKDEESGPIVLHLDSLGLHSSRSVFQNIKSFLKEEWHYLDQEGDLPDLPIADRIWRQLPQRITEKIISFGKQWFKPEEASCLRAKIRNVLNKEFEKACDIGCTSDASSSE</sequence>
<keyword evidence="2" id="KW-0645">Protease</keyword>
<dbReference type="PANTHER" id="PTHR46915">
    <property type="entry name" value="UBIQUITIN-LIKE PROTEASE 4-RELATED"/>
    <property type="match status" value="1"/>
</dbReference>
<evidence type="ECO:0000256" key="5">
    <source>
        <dbReference type="SAM" id="MobiDB-lite"/>
    </source>
</evidence>
<feature type="compositionally biased region" description="Basic and acidic residues" evidence="5">
    <location>
        <begin position="1"/>
        <end position="14"/>
    </location>
</feature>
<dbReference type="Gene3D" id="3.30.310.130">
    <property type="entry name" value="Ubiquitin-related"/>
    <property type="match status" value="1"/>
</dbReference>
<feature type="region of interest" description="Disordered" evidence="5">
    <location>
        <begin position="148"/>
        <end position="167"/>
    </location>
</feature>
<dbReference type="InterPro" id="IPR038765">
    <property type="entry name" value="Papain-like_cys_pep_sf"/>
</dbReference>
<dbReference type="GO" id="GO:0008234">
    <property type="term" value="F:cysteine-type peptidase activity"/>
    <property type="evidence" value="ECO:0007669"/>
    <property type="project" value="UniProtKB-KW"/>
</dbReference>
<accession>A0A8K0DU72</accession>
<dbReference type="Pfam" id="PF02902">
    <property type="entry name" value="Peptidase_C48"/>
    <property type="match status" value="1"/>
</dbReference>
<evidence type="ECO:0000313" key="8">
    <source>
        <dbReference type="Proteomes" id="UP000796880"/>
    </source>
</evidence>
<evidence type="ECO:0000256" key="1">
    <source>
        <dbReference type="ARBA" id="ARBA00005234"/>
    </source>
</evidence>
<dbReference type="Proteomes" id="UP000796880">
    <property type="component" value="Unassembled WGS sequence"/>
</dbReference>
<proteinExistence type="inferred from homology"/>
<comment type="caution">
    <text evidence="7">The sequence shown here is derived from an EMBL/GenBank/DDBJ whole genome shotgun (WGS) entry which is preliminary data.</text>
</comment>
<keyword evidence="8" id="KW-1185">Reference proteome</keyword>
<organism evidence="7 8">
    <name type="scientific">Rhamnella rubrinervis</name>
    <dbReference type="NCBI Taxonomy" id="2594499"/>
    <lineage>
        <taxon>Eukaryota</taxon>
        <taxon>Viridiplantae</taxon>
        <taxon>Streptophyta</taxon>
        <taxon>Embryophyta</taxon>
        <taxon>Tracheophyta</taxon>
        <taxon>Spermatophyta</taxon>
        <taxon>Magnoliopsida</taxon>
        <taxon>eudicotyledons</taxon>
        <taxon>Gunneridae</taxon>
        <taxon>Pentapetalae</taxon>
        <taxon>rosids</taxon>
        <taxon>fabids</taxon>
        <taxon>Rosales</taxon>
        <taxon>Rhamnaceae</taxon>
        <taxon>rhamnoid group</taxon>
        <taxon>Rhamneae</taxon>
        <taxon>Rhamnella</taxon>
    </lineage>
</organism>
<feature type="region of interest" description="Disordered" evidence="5">
    <location>
        <begin position="1"/>
        <end position="28"/>
    </location>
</feature>
<reference evidence="7" key="1">
    <citation type="submission" date="2020-03" db="EMBL/GenBank/DDBJ databases">
        <title>A high-quality chromosome-level genome assembly of a woody plant with both climbing and erect habits, Rhamnella rubrinervis.</title>
        <authorList>
            <person name="Lu Z."/>
            <person name="Yang Y."/>
            <person name="Zhu X."/>
            <person name="Sun Y."/>
        </authorList>
    </citation>
    <scope>NUCLEOTIDE SEQUENCE</scope>
    <source>
        <strain evidence="7">BYM</strain>
        <tissue evidence="7">Leaf</tissue>
    </source>
</reference>